<gene>
    <name evidence="4" type="ORF">RSOLAG1IB_12141</name>
</gene>
<proteinExistence type="predicted"/>
<feature type="compositionally biased region" description="Polar residues" evidence="3">
    <location>
        <begin position="223"/>
        <end position="232"/>
    </location>
</feature>
<dbReference type="AlphaFoldDB" id="A0A0B7FLI7"/>
<dbReference type="GO" id="GO:0016787">
    <property type="term" value="F:hydrolase activity"/>
    <property type="evidence" value="ECO:0007669"/>
    <property type="project" value="UniProtKB-KW"/>
</dbReference>
<protein>
    <submittedName>
        <fullName evidence="4">Uncharacterized protein</fullName>
    </submittedName>
</protein>
<reference evidence="4 5" key="1">
    <citation type="submission" date="2014-11" db="EMBL/GenBank/DDBJ databases">
        <authorList>
            <person name="Wibberg Daniel"/>
        </authorList>
    </citation>
    <scope>NUCLEOTIDE SEQUENCE [LARGE SCALE GENOMIC DNA]</scope>
    <source>
        <strain evidence="4">Rhizoctonia solani AG1-IB 7/3/14</strain>
    </source>
</reference>
<dbReference type="EMBL" id="LN679409">
    <property type="protein sequence ID" value="CEL58535.1"/>
    <property type="molecule type" value="Genomic_DNA"/>
</dbReference>
<dbReference type="GO" id="GO:0003723">
    <property type="term" value="F:RNA binding"/>
    <property type="evidence" value="ECO:0007669"/>
    <property type="project" value="InterPro"/>
</dbReference>
<organism evidence="4 5">
    <name type="scientific">Thanatephorus cucumeris (strain AG1-IB / isolate 7/3/14)</name>
    <name type="common">Lettuce bottom rot fungus</name>
    <name type="synonym">Rhizoctonia solani</name>
    <dbReference type="NCBI Taxonomy" id="1108050"/>
    <lineage>
        <taxon>Eukaryota</taxon>
        <taxon>Fungi</taxon>
        <taxon>Dikarya</taxon>
        <taxon>Basidiomycota</taxon>
        <taxon>Agaricomycotina</taxon>
        <taxon>Agaricomycetes</taxon>
        <taxon>Cantharellales</taxon>
        <taxon>Ceratobasidiaceae</taxon>
        <taxon>Rhizoctonia</taxon>
        <taxon>Rhizoctonia solani AG-1</taxon>
    </lineage>
</organism>
<keyword evidence="5" id="KW-1185">Reference proteome</keyword>
<evidence type="ECO:0000256" key="1">
    <source>
        <dbReference type="ARBA" id="ARBA00022722"/>
    </source>
</evidence>
<accession>A0A0B7FLI7</accession>
<evidence type="ECO:0000313" key="4">
    <source>
        <dbReference type="EMBL" id="CEL58535.1"/>
    </source>
</evidence>
<evidence type="ECO:0000256" key="3">
    <source>
        <dbReference type="SAM" id="MobiDB-lite"/>
    </source>
</evidence>
<keyword evidence="1" id="KW-0540">Nuclease</keyword>
<evidence type="ECO:0000256" key="2">
    <source>
        <dbReference type="ARBA" id="ARBA00022801"/>
    </source>
</evidence>
<dbReference type="InterPro" id="IPR000026">
    <property type="entry name" value="N1-like"/>
</dbReference>
<dbReference type="SUPFAM" id="SSF53933">
    <property type="entry name" value="Microbial ribonucleases"/>
    <property type="match status" value="1"/>
</dbReference>
<dbReference type="Gene3D" id="3.10.450.30">
    <property type="entry name" value="Microbial ribonucleases"/>
    <property type="match status" value="1"/>
</dbReference>
<feature type="region of interest" description="Disordered" evidence="3">
    <location>
        <begin position="217"/>
        <end position="251"/>
    </location>
</feature>
<dbReference type="InterPro" id="IPR016191">
    <property type="entry name" value="Ribonuclease/ribotoxin"/>
</dbReference>
<name>A0A0B7FLI7_THACB</name>
<keyword evidence="2" id="KW-0378">Hydrolase</keyword>
<dbReference type="Proteomes" id="UP000059188">
    <property type="component" value="Unassembled WGS sequence"/>
</dbReference>
<evidence type="ECO:0000313" key="5">
    <source>
        <dbReference type="Proteomes" id="UP000059188"/>
    </source>
</evidence>
<dbReference type="GO" id="GO:0004521">
    <property type="term" value="F:RNA endonuclease activity"/>
    <property type="evidence" value="ECO:0007669"/>
    <property type="project" value="InterPro"/>
</dbReference>
<sequence>MESTLTTEQILIAKYTANPRITEFRDANANRFEFNSKGKIQTYRISLDGTNHQDGLGFDRDHVLNVIEHAVYAESQEGKVKGLLKVEDKNGQLVDRYSTYPHVFQNREEFQFRLYKDDDGPLYEYPIFPMANTFFGPLEGFYMSPGAYRVVYTLKREDTGTYMGYLQGIIGHKNIPIQDMSQKIGEQVAEGQDNSGENLKPAPFVLCPQFDRHCDSDGRPKGTATTYTSPNWDGSGGKWEIGKTIPKGTKK</sequence>
<dbReference type="Pfam" id="PF00545">
    <property type="entry name" value="Ribonuclease"/>
    <property type="match status" value="1"/>
</dbReference>